<dbReference type="Proteomes" id="UP000642488">
    <property type="component" value="Unassembled WGS sequence"/>
</dbReference>
<evidence type="ECO:0000313" key="3">
    <source>
        <dbReference type="Proteomes" id="UP000642488"/>
    </source>
</evidence>
<dbReference type="InterPro" id="IPR007497">
    <property type="entry name" value="SIMPL/DUF541"/>
</dbReference>
<feature type="signal peptide" evidence="1">
    <location>
        <begin position="1"/>
        <end position="26"/>
    </location>
</feature>
<dbReference type="RefSeq" id="WP_198915249.1">
    <property type="nucleotide sequence ID" value="NZ_JAEKPD010000002.1"/>
</dbReference>
<keyword evidence="3" id="KW-1185">Reference proteome</keyword>
<keyword evidence="1" id="KW-0732">Signal</keyword>
<gene>
    <name evidence="2" type="ORF">ILP92_04955</name>
</gene>
<dbReference type="Pfam" id="PF04402">
    <property type="entry name" value="SIMPL"/>
    <property type="match status" value="1"/>
</dbReference>
<dbReference type="PANTHER" id="PTHR34387:SF1">
    <property type="entry name" value="PERIPLASMIC IMMUNOGENIC PROTEIN"/>
    <property type="match status" value="1"/>
</dbReference>
<dbReference type="InterPro" id="IPR052022">
    <property type="entry name" value="26kDa_periplasmic_antigen"/>
</dbReference>
<reference evidence="2" key="1">
    <citation type="submission" date="2020-12" db="EMBL/GenBank/DDBJ databases">
        <title>Bacterial taxonomy.</title>
        <authorList>
            <person name="Pan X."/>
        </authorList>
    </citation>
    <scope>NUCLEOTIDE SEQUENCE</scope>
    <source>
        <strain evidence="2">KCTC 52957</strain>
    </source>
</reference>
<comment type="caution">
    <text evidence="2">The sequence shown here is derived from an EMBL/GenBank/DDBJ whole genome shotgun (WGS) entry which is preliminary data.</text>
</comment>
<protein>
    <submittedName>
        <fullName evidence="2">SIMPL domain-containing protein</fullName>
    </submittedName>
</protein>
<dbReference type="GO" id="GO:0006974">
    <property type="term" value="P:DNA damage response"/>
    <property type="evidence" value="ECO:0007669"/>
    <property type="project" value="TreeGrafter"/>
</dbReference>
<accession>A0A934M935</accession>
<feature type="chain" id="PRO_5037876762" evidence="1">
    <location>
        <begin position="27"/>
        <end position="240"/>
    </location>
</feature>
<organism evidence="2 3">
    <name type="scientific">Palleronia pontilimi</name>
    <dbReference type="NCBI Taxonomy" id="1964209"/>
    <lineage>
        <taxon>Bacteria</taxon>
        <taxon>Pseudomonadati</taxon>
        <taxon>Pseudomonadota</taxon>
        <taxon>Alphaproteobacteria</taxon>
        <taxon>Rhodobacterales</taxon>
        <taxon>Roseobacteraceae</taxon>
        <taxon>Palleronia</taxon>
    </lineage>
</organism>
<dbReference type="PANTHER" id="PTHR34387">
    <property type="entry name" value="SLR1258 PROTEIN"/>
    <property type="match status" value="1"/>
</dbReference>
<name>A0A934M935_9RHOB</name>
<dbReference type="Gene3D" id="3.30.70.2970">
    <property type="entry name" value="Protein of unknown function (DUF541), domain 2"/>
    <property type="match status" value="1"/>
</dbReference>
<evidence type="ECO:0000256" key="1">
    <source>
        <dbReference type="SAM" id="SignalP"/>
    </source>
</evidence>
<dbReference type="AlphaFoldDB" id="A0A934M935"/>
<sequence>MKSMFCKSAALILTLSLAMGLTPAHAQDEATRAAPLLEVTGEGSVSAVPDMATIRLGVVAEAVIAGEAVSAMEGPMTALLGRLQSLGIDPRDIQTSTLRLSPVYADRPPEGDGAPRIERYEASSDVSVQVRDLDLLGAILDEAVGAGSNRFDGLSFGLADPTEVRDAALAAAMADALRKAAILADAAGVQLGPLVRVVEQGGSRPPQPMMMETTMDRSAAVAPGEVETDARVMVQFALQP</sequence>
<proteinExistence type="predicted"/>
<dbReference type="EMBL" id="JAEKPD010000002">
    <property type="protein sequence ID" value="MBJ3762092.1"/>
    <property type="molecule type" value="Genomic_DNA"/>
</dbReference>
<evidence type="ECO:0000313" key="2">
    <source>
        <dbReference type="EMBL" id="MBJ3762092.1"/>
    </source>
</evidence>
<dbReference type="Gene3D" id="3.30.110.170">
    <property type="entry name" value="Protein of unknown function (DUF541), domain 1"/>
    <property type="match status" value="1"/>
</dbReference>